<dbReference type="Gene3D" id="3.40.50.720">
    <property type="entry name" value="NAD(P)-binding Rossmann-like Domain"/>
    <property type="match status" value="1"/>
</dbReference>
<dbReference type="EMBL" id="VBZC01000003">
    <property type="protein sequence ID" value="TLS47629.1"/>
    <property type="molecule type" value="Genomic_DNA"/>
</dbReference>
<evidence type="ECO:0000259" key="2">
    <source>
        <dbReference type="Pfam" id="PF01408"/>
    </source>
</evidence>
<dbReference type="InterPro" id="IPR051450">
    <property type="entry name" value="Gfo/Idh/MocA_Oxidoreductases"/>
</dbReference>
<dbReference type="PANTHER" id="PTHR43377:SF1">
    <property type="entry name" value="BILIVERDIN REDUCTASE A"/>
    <property type="match status" value="1"/>
</dbReference>
<dbReference type="AlphaFoldDB" id="A0A5R9FY25"/>
<name>A0A5R9FY25_9ACTN</name>
<feature type="region of interest" description="Disordered" evidence="1">
    <location>
        <begin position="331"/>
        <end position="351"/>
    </location>
</feature>
<proteinExistence type="predicted"/>
<dbReference type="SUPFAM" id="SSF51735">
    <property type="entry name" value="NAD(P)-binding Rossmann-fold domains"/>
    <property type="match status" value="1"/>
</dbReference>
<keyword evidence="4" id="KW-1185">Reference proteome</keyword>
<organism evidence="3 4">
    <name type="scientific">Streptomyces montanus</name>
    <dbReference type="NCBI Taxonomy" id="2580423"/>
    <lineage>
        <taxon>Bacteria</taxon>
        <taxon>Bacillati</taxon>
        <taxon>Actinomycetota</taxon>
        <taxon>Actinomycetes</taxon>
        <taxon>Kitasatosporales</taxon>
        <taxon>Streptomycetaceae</taxon>
        <taxon>Streptomyces</taxon>
    </lineage>
</organism>
<dbReference type="PANTHER" id="PTHR43377">
    <property type="entry name" value="BILIVERDIN REDUCTASE A"/>
    <property type="match status" value="1"/>
</dbReference>
<comment type="caution">
    <text evidence="3">The sequence shown here is derived from an EMBL/GenBank/DDBJ whole genome shotgun (WGS) entry which is preliminary data.</text>
</comment>
<dbReference type="GO" id="GO:0000166">
    <property type="term" value="F:nucleotide binding"/>
    <property type="evidence" value="ECO:0007669"/>
    <property type="project" value="InterPro"/>
</dbReference>
<sequence>MSPKFRTLVVGLGRAGAALHLPVLDRLRAETDAMGGPFADAPIVAVDPAPPPSFHRPGTLVLPSLERARAELDPETTVVHVCTPPEDRAAVLGHLARLGFVHLLVEKPLAVDAAQLARIEELCGRFGLRLVVVAQWLVSSLTRRLERCVTGGEYGELRTIHFTQSKPRFTRSAATNGHPTAFDIEIPHALGVALRLAGPAQLTGATWSDLVAGDLVRPRLGPATLRLTHHRGPATCLVSDLTAPVRERSIVCEFTGANVIGHYPVSQDDGYAQLTVADQDGAVREVFPDDALTAFVLDAYQRFADQGPFGSDLAVNAEVVRLVDAAKRYCAHHEGGPGRPRTTAGPVRHAG</sequence>
<feature type="compositionally biased region" description="Low complexity" evidence="1">
    <location>
        <begin position="339"/>
        <end position="351"/>
    </location>
</feature>
<gene>
    <name evidence="3" type="ORF">FE633_03855</name>
</gene>
<dbReference type="Proteomes" id="UP000305906">
    <property type="component" value="Unassembled WGS sequence"/>
</dbReference>
<dbReference type="InterPro" id="IPR000683">
    <property type="entry name" value="Gfo/Idh/MocA-like_OxRdtase_N"/>
</dbReference>
<dbReference type="RefSeq" id="WP_138043627.1">
    <property type="nucleotide sequence ID" value="NZ_VBZC01000003.1"/>
</dbReference>
<reference evidence="3 4" key="1">
    <citation type="submission" date="2019-05" db="EMBL/GenBank/DDBJ databases">
        <title>Streptomyces sp. NEAU-C151, a novel actinomycete isolated from soil.</title>
        <authorList>
            <person name="Han L."/>
            <person name="Jiang H."/>
        </authorList>
    </citation>
    <scope>NUCLEOTIDE SEQUENCE [LARGE SCALE GENOMIC DNA]</scope>
    <source>
        <strain evidence="3 4">NEAU-C151</strain>
    </source>
</reference>
<dbReference type="InterPro" id="IPR036291">
    <property type="entry name" value="NAD(P)-bd_dom_sf"/>
</dbReference>
<protein>
    <submittedName>
        <fullName evidence="3">Oxidoreductase</fullName>
    </submittedName>
</protein>
<evidence type="ECO:0000256" key="1">
    <source>
        <dbReference type="SAM" id="MobiDB-lite"/>
    </source>
</evidence>
<evidence type="ECO:0000313" key="4">
    <source>
        <dbReference type="Proteomes" id="UP000305906"/>
    </source>
</evidence>
<evidence type="ECO:0000313" key="3">
    <source>
        <dbReference type="EMBL" id="TLS47629.1"/>
    </source>
</evidence>
<accession>A0A5R9FY25</accession>
<feature type="domain" description="Gfo/Idh/MocA-like oxidoreductase N-terminal" evidence="2">
    <location>
        <begin position="5"/>
        <end position="132"/>
    </location>
</feature>
<dbReference type="Pfam" id="PF01408">
    <property type="entry name" value="GFO_IDH_MocA"/>
    <property type="match status" value="1"/>
</dbReference>